<dbReference type="EMBL" id="JABFTP020000083">
    <property type="protein sequence ID" value="KAL3275943.1"/>
    <property type="molecule type" value="Genomic_DNA"/>
</dbReference>
<feature type="transmembrane region" description="Helical" evidence="6">
    <location>
        <begin position="54"/>
        <end position="73"/>
    </location>
</feature>
<dbReference type="Proteomes" id="UP001516400">
    <property type="component" value="Unassembled WGS sequence"/>
</dbReference>
<feature type="transmembrane region" description="Helical" evidence="6">
    <location>
        <begin position="572"/>
        <end position="594"/>
    </location>
</feature>
<keyword evidence="5 6" id="KW-0472">Membrane</keyword>
<feature type="transmembrane region" description="Helical" evidence="6">
    <location>
        <begin position="513"/>
        <end position="536"/>
    </location>
</feature>
<sequence length="853" mass="98718">MYTTSKILTKPVNEREKCFCRSIKLTFWVAKLTGALPITWKHEGGACVFHKSNIWTIWIISQTVLLSTIFFYLTDFSVLQKFYVLPILLNGITDIIYYIYLIVIILVTGLRPQRIVNVLNSISKLTMHGFFCESAIETVKFLNFSFIGFHFVLLIFNAAILTYLHYSKSFESELSASFIVAKISQNSVLFFYVYGLTLISIVIGILTCFERFSLNALQYKEIHPMKRIIASDDTQDLFIFFTYAACKSDHPCAFKLTKQPVKEILEYLRILHEEICEIMYNINDYLNPMILLHIVTEIVMLVITWYSVVIKLAFRFEDPETEVVFILNLLFAVSHSVGLFVFLRNTQKLSNIIQGYANFLMEYSTRVTAPSDQLQLRIFIQKLKQQRPFHASGIFTVDLGIAAPIFGSVEIAIHTILEKLNFRFTENKMYKTPKNVRKPPNARKICFCRSIATLLWVGKLFGTMPITWKHEGGACVYRKSNIWICWTITQCFLFLITFSWITDFQAFSQIYVLPILLNGITDMIYYIYVVLVISVFGSRAKKFVKVLNCMSRFAKYGFLCEYAIETVSYLNFAFIGFFSLVEFLNGCLLAYMQYSKSFVNNLSVSGFITKISQNSVLAFYVVGCTSTSIFIALFTCFEKFSLKVLQYKELTPIKIINPYENSHDIFMFFKYKVCKSNHPCIPELYTLSKEEILEYLRILHEDIGEILETWNEYLNPFLLIHFVLETIALIIVWYSIVMNLAYKFEDPETEIVFINNLVFAVSHSLGILIMLKNAQKLKNVVHSYSSFLVEYSARLSSPWELLQLRIFIEKLKAQRKFTASGMFEIDLGIAGPIFTNILTNVLVALQFKLPKKQ</sequence>
<gene>
    <name evidence="7" type="ORF">HHI36_020677</name>
</gene>
<accession>A0ABD2NB18</accession>
<name>A0ABD2NB18_9CUCU</name>
<dbReference type="InterPro" id="IPR013604">
    <property type="entry name" value="7TM_chemorcpt"/>
</dbReference>
<feature type="transmembrane region" description="Helical" evidence="6">
    <location>
        <begin position="614"/>
        <end position="637"/>
    </location>
</feature>
<protein>
    <recommendedName>
        <fullName evidence="9">Gustatory receptor</fullName>
    </recommendedName>
</protein>
<feature type="transmembrane region" description="Helical" evidence="6">
    <location>
        <begin position="751"/>
        <end position="771"/>
    </location>
</feature>
<keyword evidence="8" id="KW-1185">Reference proteome</keyword>
<keyword evidence="4 6" id="KW-1133">Transmembrane helix</keyword>
<dbReference type="AlphaFoldDB" id="A0ABD2NB18"/>
<dbReference type="GO" id="GO:0005886">
    <property type="term" value="C:plasma membrane"/>
    <property type="evidence" value="ECO:0007669"/>
    <property type="project" value="UniProtKB-SubCell"/>
</dbReference>
<keyword evidence="2" id="KW-1003">Cell membrane</keyword>
<evidence type="ECO:0000256" key="1">
    <source>
        <dbReference type="ARBA" id="ARBA00004651"/>
    </source>
</evidence>
<feature type="transmembrane region" description="Helical" evidence="6">
    <location>
        <begin position="717"/>
        <end position="736"/>
    </location>
</feature>
<proteinExistence type="predicted"/>
<evidence type="ECO:0000313" key="8">
    <source>
        <dbReference type="Proteomes" id="UP001516400"/>
    </source>
</evidence>
<evidence type="ECO:0000256" key="4">
    <source>
        <dbReference type="ARBA" id="ARBA00022989"/>
    </source>
</evidence>
<feature type="transmembrane region" description="Helical" evidence="6">
    <location>
        <begin position="141"/>
        <end position="166"/>
    </location>
</feature>
<evidence type="ECO:0000256" key="5">
    <source>
        <dbReference type="ARBA" id="ARBA00023136"/>
    </source>
</evidence>
<reference evidence="7 8" key="1">
    <citation type="journal article" date="2021" name="BMC Biol.">
        <title>Horizontally acquired antibacterial genes associated with adaptive radiation of ladybird beetles.</title>
        <authorList>
            <person name="Li H.S."/>
            <person name="Tang X.F."/>
            <person name="Huang Y.H."/>
            <person name="Xu Z.Y."/>
            <person name="Chen M.L."/>
            <person name="Du X.Y."/>
            <person name="Qiu B.Y."/>
            <person name="Chen P.T."/>
            <person name="Zhang W."/>
            <person name="Slipinski A."/>
            <person name="Escalona H.E."/>
            <person name="Waterhouse R.M."/>
            <person name="Zwick A."/>
            <person name="Pang H."/>
        </authorList>
    </citation>
    <scope>NUCLEOTIDE SEQUENCE [LARGE SCALE GENOMIC DNA]</scope>
    <source>
        <strain evidence="7">SYSU2018</strain>
    </source>
</reference>
<evidence type="ECO:0000256" key="6">
    <source>
        <dbReference type="SAM" id="Phobius"/>
    </source>
</evidence>
<dbReference type="Pfam" id="PF08395">
    <property type="entry name" value="7tm_7"/>
    <property type="match status" value="2"/>
</dbReference>
<organism evidence="7 8">
    <name type="scientific">Cryptolaemus montrouzieri</name>
    <dbReference type="NCBI Taxonomy" id="559131"/>
    <lineage>
        <taxon>Eukaryota</taxon>
        <taxon>Metazoa</taxon>
        <taxon>Ecdysozoa</taxon>
        <taxon>Arthropoda</taxon>
        <taxon>Hexapoda</taxon>
        <taxon>Insecta</taxon>
        <taxon>Pterygota</taxon>
        <taxon>Neoptera</taxon>
        <taxon>Endopterygota</taxon>
        <taxon>Coleoptera</taxon>
        <taxon>Polyphaga</taxon>
        <taxon>Cucujiformia</taxon>
        <taxon>Coccinelloidea</taxon>
        <taxon>Coccinellidae</taxon>
        <taxon>Scymninae</taxon>
        <taxon>Scymnini</taxon>
        <taxon>Cryptolaemus</taxon>
    </lineage>
</organism>
<evidence type="ECO:0000256" key="3">
    <source>
        <dbReference type="ARBA" id="ARBA00022692"/>
    </source>
</evidence>
<feature type="transmembrane region" description="Helical" evidence="6">
    <location>
        <begin position="482"/>
        <end position="501"/>
    </location>
</feature>
<keyword evidence="3 6" id="KW-0812">Transmembrane</keyword>
<evidence type="ECO:0000313" key="7">
    <source>
        <dbReference type="EMBL" id="KAL3275943.1"/>
    </source>
</evidence>
<feature type="transmembrane region" description="Helical" evidence="6">
    <location>
        <begin position="186"/>
        <end position="209"/>
    </location>
</feature>
<comment type="caution">
    <text evidence="7">The sequence shown here is derived from an EMBL/GenBank/DDBJ whole genome shotgun (WGS) entry which is preliminary data.</text>
</comment>
<feature type="transmembrane region" description="Helical" evidence="6">
    <location>
        <begin position="85"/>
        <end position="107"/>
    </location>
</feature>
<comment type="subcellular location">
    <subcellularLocation>
        <location evidence="1">Cell membrane</location>
        <topology evidence="1">Multi-pass membrane protein</topology>
    </subcellularLocation>
</comment>
<evidence type="ECO:0008006" key="9">
    <source>
        <dbReference type="Google" id="ProtNLM"/>
    </source>
</evidence>
<feature type="transmembrane region" description="Helical" evidence="6">
    <location>
        <begin position="323"/>
        <end position="343"/>
    </location>
</feature>
<feature type="transmembrane region" description="Helical" evidence="6">
    <location>
        <begin position="289"/>
        <end position="308"/>
    </location>
</feature>
<evidence type="ECO:0000256" key="2">
    <source>
        <dbReference type="ARBA" id="ARBA00022475"/>
    </source>
</evidence>